<dbReference type="Proteomes" id="UP000501690">
    <property type="component" value="Linkage Group LG2"/>
</dbReference>
<evidence type="ECO:0000313" key="1">
    <source>
        <dbReference type="EMBL" id="QCD81852.1"/>
    </source>
</evidence>
<gene>
    <name evidence="1" type="ORF">DEO72_LG2g2182</name>
</gene>
<dbReference type="AlphaFoldDB" id="A0A4D6KWJ0"/>
<keyword evidence="2" id="KW-1185">Reference proteome</keyword>
<accession>A0A4D6KWJ0</accession>
<organism evidence="1 2">
    <name type="scientific">Vigna unguiculata</name>
    <name type="common">Cowpea</name>
    <dbReference type="NCBI Taxonomy" id="3917"/>
    <lineage>
        <taxon>Eukaryota</taxon>
        <taxon>Viridiplantae</taxon>
        <taxon>Streptophyta</taxon>
        <taxon>Embryophyta</taxon>
        <taxon>Tracheophyta</taxon>
        <taxon>Spermatophyta</taxon>
        <taxon>Magnoliopsida</taxon>
        <taxon>eudicotyledons</taxon>
        <taxon>Gunneridae</taxon>
        <taxon>Pentapetalae</taxon>
        <taxon>rosids</taxon>
        <taxon>fabids</taxon>
        <taxon>Fabales</taxon>
        <taxon>Fabaceae</taxon>
        <taxon>Papilionoideae</taxon>
        <taxon>50 kb inversion clade</taxon>
        <taxon>NPAAA clade</taxon>
        <taxon>indigoferoid/millettioid clade</taxon>
        <taxon>Phaseoleae</taxon>
        <taxon>Vigna</taxon>
    </lineage>
</organism>
<sequence length="95" mass="10060">MAAPFLLQCLEPPSHQDSSRRCHCRKFHGRRDAPPSTPATIGAVAGEKLRESLLFLVFLPACETGSLLLPEDATDAAPVTTTVSASAAVNGACRR</sequence>
<evidence type="ECO:0000313" key="2">
    <source>
        <dbReference type="Proteomes" id="UP000501690"/>
    </source>
</evidence>
<reference evidence="1 2" key="1">
    <citation type="submission" date="2019-04" db="EMBL/GenBank/DDBJ databases">
        <title>An improved genome assembly and genetic linkage map for asparagus bean, Vigna unguiculata ssp. sesquipedialis.</title>
        <authorList>
            <person name="Xia Q."/>
            <person name="Zhang R."/>
            <person name="Dong Y."/>
        </authorList>
    </citation>
    <scope>NUCLEOTIDE SEQUENCE [LARGE SCALE GENOMIC DNA]</scope>
    <source>
        <tissue evidence="1">Leaf</tissue>
    </source>
</reference>
<protein>
    <submittedName>
        <fullName evidence="1">Uncharacterized protein</fullName>
    </submittedName>
</protein>
<name>A0A4D6KWJ0_VIGUN</name>
<dbReference type="EMBL" id="CP039346">
    <property type="protein sequence ID" value="QCD81852.1"/>
    <property type="molecule type" value="Genomic_DNA"/>
</dbReference>
<proteinExistence type="predicted"/>